<dbReference type="PANTHER" id="PTHR10828:SF50">
    <property type="entry name" value="REDUCTASE (ARC2), PUTATIVE (AFU_ORTHOLOGUE AFUA_6G13400)-RELATED"/>
    <property type="match status" value="1"/>
</dbReference>
<evidence type="ECO:0000313" key="3">
    <source>
        <dbReference type="EMBL" id="KAF3289704.1"/>
    </source>
</evidence>
<dbReference type="PANTHER" id="PTHR10828">
    <property type="entry name" value="M-PHASE INDUCER PHOSPHATASE DUAL SPECIFICITY PHOSPHATASE CDC25"/>
    <property type="match status" value="1"/>
</dbReference>
<feature type="domain" description="Rhodanese" evidence="2">
    <location>
        <begin position="47"/>
        <end position="147"/>
    </location>
</feature>
<dbReference type="PROSITE" id="PS50206">
    <property type="entry name" value="RHODANESE_3"/>
    <property type="match status" value="1"/>
</dbReference>
<name>A0A7C8RMI9_ORBOL</name>
<feature type="region of interest" description="Disordered" evidence="1">
    <location>
        <begin position="1"/>
        <end position="27"/>
    </location>
</feature>
<evidence type="ECO:0000313" key="4">
    <source>
        <dbReference type="Proteomes" id="UP000474640"/>
    </source>
</evidence>
<reference evidence="3 4" key="1">
    <citation type="submission" date="2020-01" db="EMBL/GenBank/DDBJ databases">
        <authorList>
            <person name="Palmer J.M."/>
        </authorList>
    </citation>
    <scope>NUCLEOTIDE SEQUENCE [LARGE SCALE GENOMIC DNA]</scope>
    <source>
        <strain evidence="3 4">TWF970</strain>
    </source>
</reference>
<evidence type="ECO:0000256" key="1">
    <source>
        <dbReference type="SAM" id="MobiDB-lite"/>
    </source>
</evidence>
<dbReference type="OrthoDB" id="8300214at2759"/>
<dbReference type="GO" id="GO:0005737">
    <property type="term" value="C:cytoplasm"/>
    <property type="evidence" value="ECO:0007669"/>
    <property type="project" value="TreeGrafter"/>
</dbReference>
<dbReference type="SUPFAM" id="SSF52821">
    <property type="entry name" value="Rhodanese/Cell cycle control phosphatase"/>
    <property type="match status" value="1"/>
</dbReference>
<dbReference type="Pfam" id="PF00581">
    <property type="entry name" value="Rhodanese"/>
    <property type="match status" value="1"/>
</dbReference>
<dbReference type="GO" id="GO:0005634">
    <property type="term" value="C:nucleus"/>
    <property type="evidence" value="ECO:0007669"/>
    <property type="project" value="TreeGrafter"/>
</dbReference>
<dbReference type="Proteomes" id="UP000474640">
    <property type="component" value="Unassembled WGS sequence"/>
</dbReference>
<gene>
    <name evidence="3" type="ORF">TWF970_003469</name>
</gene>
<dbReference type="SMART" id="SM00450">
    <property type="entry name" value="RHOD"/>
    <property type="match status" value="1"/>
</dbReference>
<dbReference type="Gene3D" id="3.40.250.10">
    <property type="entry name" value="Rhodanese-like domain"/>
    <property type="match status" value="1"/>
</dbReference>
<proteinExistence type="predicted"/>
<comment type="caution">
    <text evidence="3">The sequence shown here is derived from an EMBL/GenBank/DDBJ whole genome shotgun (WGS) entry which is preliminary data.</text>
</comment>
<dbReference type="AlphaFoldDB" id="A0A7C8RMI9"/>
<organism evidence="3 4">
    <name type="scientific">Orbilia oligospora</name>
    <name type="common">Nematode-trapping fungus</name>
    <name type="synonym">Arthrobotrys oligospora</name>
    <dbReference type="NCBI Taxonomy" id="2813651"/>
    <lineage>
        <taxon>Eukaryota</taxon>
        <taxon>Fungi</taxon>
        <taxon>Dikarya</taxon>
        <taxon>Ascomycota</taxon>
        <taxon>Pezizomycotina</taxon>
        <taxon>Orbiliomycetes</taxon>
        <taxon>Orbiliales</taxon>
        <taxon>Orbiliaceae</taxon>
        <taxon>Orbilia</taxon>
    </lineage>
</organism>
<dbReference type="EMBL" id="JAABOJ010000002">
    <property type="protein sequence ID" value="KAF3289704.1"/>
    <property type="molecule type" value="Genomic_DNA"/>
</dbReference>
<dbReference type="InterPro" id="IPR001763">
    <property type="entry name" value="Rhodanese-like_dom"/>
</dbReference>
<evidence type="ECO:0000259" key="2">
    <source>
        <dbReference type="PROSITE" id="PS50206"/>
    </source>
</evidence>
<sequence length="160" mass="17994">MDSEQSQSAAAPPAPWYSAYPAPKSDTPNKIVREEVLELLKSIDASGAKDFVLIDVRRSDYEGGSIRGSINIPAQSMYTTIASLYVLFKTAGIKKVIWYCNSSRGRGTRASIWFQDYLNKKNDNQLESMILVEGIKGWATSGGEYTERMDEYVKSYWEKV</sequence>
<dbReference type="InterPro" id="IPR036873">
    <property type="entry name" value="Rhodanese-like_dom_sf"/>
</dbReference>
<protein>
    <recommendedName>
        <fullName evidence="2">Rhodanese domain-containing protein</fullName>
    </recommendedName>
</protein>
<feature type="compositionally biased region" description="Low complexity" evidence="1">
    <location>
        <begin position="8"/>
        <end position="23"/>
    </location>
</feature>
<dbReference type="GO" id="GO:0004725">
    <property type="term" value="F:protein tyrosine phosphatase activity"/>
    <property type="evidence" value="ECO:0007669"/>
    <property type="project" value="TreeGrafter"/>
</dbReference>
<accession>A0A7C8RMI9</accession>